<dbReference type="AlphaFoldDB" id="A0A8S3X6C7"/>
<feature type="region of interest" description="Disordered" evidence="1">
    <location>
        <begin position="52"/>
        <end position="76"/>
    </location>
</feature>
<dbReference type="Proteomes" id="UP000691718">
    <property type="component" value="Unassembled WGS sequence"/>
</dbReference>
<evidence type="ECO:0000256" key="1">
    <source>
        <dbReference type="SAM" id="MobiDB-lite"/>
    </source>
</evidence>
<dbReference type="EMBL" id="CAJQZP010000975">
    <property type="protein sequence ID" value="CAG5004875.1"/>
    <property type="molecule type" value="Genomic_DNA"/>
</dbReference>
<organism evidence="2 3">
    <name type="scientific">Parnassius apollo</name>
    <name type="common">Apollo butterfly</name>
    <name type="synonym">Papilio apollo</name>
    <dbReference type="NCBI Taxonomy" id="110799"/>
    <lineage>
        <taxon>Eukaryota</taxon>
        <taxon>Metazoa</taxon>
        <taxon>Ecdysozoa</taxon>
        <taxon>Arthropoda</taxon>
        <taxon>Hexapoda</taxon>
        <taxon>Insecta</taxon>
        <taxon>Pterygota</taxon>
        <taxon>Neoptera</taxon>
        <taxon>Endopterygota</taxon>
        <taxon>Lepidoptera</taxon>
        <taxon>Glossata</taxon>
        <taxon>Ditrysia</taxon>
        <taxon>Papilionoidea</taxon>
        <taxon>Papilionidae</taxon>
        <taxon>Parnassiinae</taxon>
        <taxon>Parnassini</taxon>
        <taxon>Parnassius</taxon>
        <taxon>Parnassius</taxon>
    </lineage>
</organism>
<proteinExistence type="predicted"/>
<evidence type="ECO:0000313" key="3">
    <source>
        <dbReference type="Proteomes" id="UP000691718"/>
    </source>
</evidence>
<accession>A0A8S3X6C7</accession>
<keyword evidence="3" id="KW-1185">Reference proteome</keyword>
<gene>
    <name evidence="2" type="ORF">PAPOLLO_LOCUS14474</name>
</gene>
<comment type="caution">
    <text evidence="2">The sequence shown here is derived from an EMBL/GenBank/DDBJ whole genome shotgun (WGS) entry which is preliminary data.</text>
</comment>
<feature type="compositionally biased region" description="Basic and acidic residues" evidence="1">
    <location>
        <begin position="67"/>
        <end position="76"/>
    </location>
</feature>
<protein>
    <submittedName>
        <fullName evidence="2">(apollo) hypothetical protein</fullName>
    </submittedName>
</protein>
<feature type="compositionally biased region" description="Acidic residues" evidence="1">
    <location>
        <begin position="55"/>
        <end position="66"/>
    </location>
</feature>
<sequence>MTLRVLKCIYFCNMDRDSQSILSILEESDLDKNLSDNDYADKEDHVNICSQAIDTEQESSESDDDNVQLRENRMEL</sequence>
<name>A0A8S3X6C7_PARAO</name>
<reference evidence="2" key="1">
    <citation type="submission" date="2021-04" db="EMBL/GenBank/DDBJ databases">
        <authorList>
            <person name="Tunstrom K."/>
        </authorList>
    </citation>
    <scope>NUCLEOTIDE SEQUENCE</scope>
</reference>
<evidence type="ECO:0000313" key="2">
    <source>
        <dbReference type="EMBL" id="CAG5004875.1"/>
    </source>
</evidence>